<comment type="cofactor">
    <cofactor evidence="9">
        <name>Zn(2+)</name>
        <dbReference type="ChEBI" id="CHEBI:29105"/>
    </cofactor>
    <text evidence="9">Binds 1 zinc ion per subunit.</text>
</comment>
<organism evidence="11 12">
    <name type="scientific">Acetomicrobium flavidum</name>
    <dbReference type="NCBI Taxonomy" id="49896"/>
    <lineage>
        <taxon>Bacteria</taxon>
        <taxon>Thermotogati</taxon>
        <taxon>Synergistota</taxon>
        <taxon>Synergistia</taxon>
        <taxon>Synergistales</taxon>
        <taxon>Acetomicrobiaceae</taxon>
        <taxon>Acetomicrobium</taxon>
    </lineage>
</organism>
<accession>A0ABY1JDK0</accession>
<feature type="active site" description="Proton donor/acceptor" evidence="9">
    <location>
        <position position="211"/>
    </location>
</feature>
<evidence type="ECO:0000256" key="5">
    <source>
        <dbReference type="ARBA" id="ARBA00022833"/>
    </source>
</evidence>
<evidence type="ECO:0000256" key="1">
    <source>
        <dbReference type="ARBA" id="ARBA00001362"/>
    </source>
</evidence>
<keyword evidence="7 9" id="KW-0482">Metalloprotease</keyword>
<dbReference type="Gene3D" id="3.30.1380.10">
    <property type="match status" value="1"/>
</dbReference>
<dbReference type="SUPFAM" id="SSF55166">
    <property type="entry name" value="Hedgehog/DD-peptidase"/>
    <property type="match status" value="1"/>
</dbReference>
<dbReference type="Proteomes" id="UP000185093">
    <property type="component" value="Unassembled WGS sequence"/>
</dbReference>
<gene>
    <name evidence="11" type="ORF">SAMN05444368_1229</name>
</gene>
<sequence>MHEAAIPIVDSIKWQEIWKIPIMESGEKLIPASYIPEKILCRPQYFVQGIDGAVPECFMREGAFAALRKAATLLPKGYRLVIYDAWRPFKVQQSLFLKFSEELRKECPSDTDDESIFDMASRFVSPPKNDPDKVSPHMTGGAVDVGLVDECGLSCPMGSEFDETSKRSVTHYFEEKLRNEELMPEEREYLFNRRILYNAMIESNFINYADEWWHYDYGNQNWAASKGASFAFYGKISLEFRWSKFD</sequence>
<evidence type="ECO:0000256" key="10">
    <source>
        <dbReference type="PIRNR" id="PIRNR026671"/>
    </source>
</evidence>
<dbReference type="PANTHER" id="PTHR43126:SF2">
    <property type="entry name" value="D-ALANYL-D-ALANINE DIPEPTIDASE"/>
    <property type="match status" value="1"/>
</dbReference>
<comment type="function">
    <text evidence="9 10">Catalyzes hydrolysis of the D-alanyl-D-alanine dipeptide.</text>
</comment>
<feature type="site" description="Transition state stabilizer" evidence="9">
    <location>
        <position position="87"/>
    </location>
</feature>
<proteinExistence type="inferred from homology"/>
<dbReference type="PIRSF" id="PIRSF026671">
    <property type="entry name" value="AA_dipeptidase"/>
    <property type="match status" value="1"/>
</dbReference>
<keyword evidence="5 9" id="KW-0862">Zinc</keyword>
<dbReference type="RefSeq" id="WP_074199611.1">
    <property type="nucleotide sequence ID" value="NZ_FSQZ01000001.1"/>
</dbReference>
<evidence type="ECO:0000313" key="12">
    <source>
        <dbReference type="Proteomes" id="UP000185093"/>
    </source>
</evidence>
<evidence type="ECO:0000256" key="3">
    <source>
        <dbReference type="ARBA" id="ARBA00022723"/>
    </source>
</evidence>
<feature type="binding site" evidence="9">
    <location>
        <position position="144"/>
    </location>
    <ligand>
        <name>Zn(2+)</name>
        <dbReference type="ChEBI" id="CHEBI:29105"/>
        <note>catalytic</note>
    </ligand>
</feature>
<dbReference type="Pfam" id="PF01427">
    <property type="entry name" value="Peptidase_M15"/>
    <property type="match status" value="1"/>
</dbReference>
<keyword evidence="8 10" id="KW-0961">Cell wall biogenesis/degradation</keyword>
<feature type="binding site" evidence="9">
    <location>
        <position position="214"/>
    </location>
    <ligand>
        <name>Zn(2+)</name>
        <dbReference type="ChEBI" id="CHEBI:29105"/>
        <note>catalytic</note>
    </ligand>
</feature>
<evidence type="ECO:0000256" key="8">
    <source>
        <dbReference type="ARBA" id="ARBA00023316"/>
    </source>
</evidence>
<dbReference type="PANTHER" id="PTHR43126">
    <property type="entry name" value="D-ALANYL-D-ALANINE DIPEPTIDASE"/>
    <property type="match status" value="1"/>
</dbReference>
<keyword evidence="6 9" id="KW-0224">Dipeptidase</keyword>
<dbReference type="HAMAP" id="MF_01924">
    <property type="entry name" value="A_A_dipeptidase"/>
    <property type="match status" value="1"/>
</dbReference>
<name>A0ABY1JDK0_9BACT</name>
<comment type="similarity">
    <text evidence="9 10">Belongs to the peptidase M15D family.</text>
</comment>
<protein>
    <recommendedName>
        <fullName evidence="9 10">D-alanyl-D-alanine dipeptidase</fullName>
        <shortName evidence="9 10">D-Ala-D-Ala dipeptidase</shortName>
        <ecNumber evidence="9 10">3.4.13.22</ecNumber>
    </recommendedName>
</protein>
<dbReference type="CDD" id="cd14843">
    <property type="entry name" value="D-Ala-D-Ala_dipeptidase_like"/>
    <property type="match status" value="1"/>
</dbReference>
<evidence type="ECO:0000256" key="9">
    <source>
        <dbReference type="HAMAP-Rule" id="MF_01924"/>
    </source>
</evidence>
<keyword evidence="4 9" id="KW-0378">Hydrolase</keyword>
<evidence type="ECO:0000313" key="11">
    <source>
        <dbReference type="EMBL" id="SIN69201.1"/>
    </source>
</evidence>
<reference evidence="11 12" key="1">
    <citation type="submission" date="2016-11" db="EMBL/GenBank/DDBJ databases">
        <authorList>
            <person name="Varghese N."/>
            <person name="Submissions S."/>
        </authorList>
    </citation>
    <scope>NUCLEOTIDE SEQUENCE [LARGE SCALE GENOMIC DNA]</scope>
    <source>
        <strain evidence="11 12">DSM 20664</strain>
    </source>
</reference>
<dbReference type="EMBL" id="FSQZ01000001">
    <property type="protein sequence ID" value="SIN69201.1"/>
    <property type="molecule type" value="Genomic_DNA"/>
</dbReference>
<evidence type="ECO:0000256" key="4">
    <source>
        <dbReference type="ARBA" id="ARBA00022801"/>
    </source>
</evidence>
<keyword evidence="3 9" id="KW-0479">Metal-binding</keyword>
<comment type="catalytic activity">
    <reaction evidence="1 9 10">
        <text>D-alanyl-D-alanine + H2O = 2 D-alanine</text>
        <dbReference type="Rhea" id="RHEA:20661"/>
        <dbReference type="ChEBI" id="CHEBI:15377"/>
        <dbReference type="ChEBI" id="CHEBI:57416"/>
        <dbReference type="ChEBI" id="CHEBI:57822"/>
        <dbReference type="EC" id="3.4.13.22"/>
    </reaction>
</comment>
<dbReference type="EC" id="3.4.13.22" evidence="9 10"/>
<evidence type="ECO:0000256" key="2">
    <source>
        <dbReference type="ARBA" id="ARBA00022670"/>
    </source>
</evidence>
<evidence type="ECO:0000256" key="6">
    <source>
        <dbReference type="ARBA" id="ARBA00022997"/>
    </source>
</evidence>
<keyword evidence="12" id="KW-1185">Reference proteome</keyword>
<comment type="caution">
    <text evidence="11">The sequence shown here is derived from an EMBL/GenBank/DDBJ whole genome shotgun (WGS) entry which is preliminary data.</text>
</comment>
<dbReference type="InterPro" id="IPR000755">
    <property type="entry name" value="A_A_dipeptidase"/>
</dbReference>
<feature type="binding site" evidence="9">
    <location>
        <position position="137"/>
    </location>
    <ligand>
        <name>Zn(2+)</name>
        <dbReference type="ChEBI" id="CHEBI:29105"/>
        <note>catalytic</note>
    </ligand>
</feature>
<dbReference type="InterPro" id="IPR009045">
    <property type="entry name" value="Zn_M74/Hedgehog-like"/>
</dbReference>
<evidence type="ECO:0000256" key="7">
    <source>
        <dbReference type="ARBA" id="ARBA00023049"/>
    </source>
</evidence>
<keyword evidence="2 9" id="KW-0645">Protease</keyword>